<dbReference type="GO" id="GO:0005524">
    <property type="term" value="F:ATP binding"/>
    <property type="evidence" value="ECO:0007669"/>
    <property type="project" value="UniProtKB-KW"/>
</dbReference>
<evidence type="ECO:0000256" key="2">
    <source>
        <dbReference type="ARBA" id="ARBA00022679"/>
    </source>
</evidence>
<dbReference type="PROSITE" id="PS50011">
    <property type="entry name" value="PROTEIN_KINASE_DOM"/>
    <property type="match status" value="1"/>
</dbReference>
<keyword evidence="3" id="KW-0547">Nucleotide-binding</keyword>
<dbReference type="AlphaFoldDB" id="A0ABC8IPV1"/>
<protein>
    <recommendedName>
        <fullName evidence="6">Protein kinase domain-containing protein</fullName>
    </recommendedName>
</protein>
<keyword evidence="5" id="KW-0067">ATP-binding</keyword>
<dbReference type="InterPro" id="IPR000719">
    <property type="entry name" value="Prot_kinase_dom"/>
</dbReference>
<evidence type="ECO:0000256" key="1">
    <source>
        <dbReference type="ARBA" id="ARBA00022527"/>
    </source>
</evidence>
<organism evidence="7 8">
    <name type="scientific">Eruca vesicaria subsp. sativa</name>
    <name type="common">Garden rocket</name>
    <name type="synonym">Eruca sativa</name>
    <dbReference type="NCBI Taxonomy" id="29727"/>
    <lineage>
        <taxon>Eukaryota</taxon>
        <taxon>Viridiplantae</taxon>
        <taxon>Streptophyta</taxon>
        <taxon>Embryophyta</taxon>
        <taxon>Tracheophyta</taxon>
        <taxon>Spermatophyta</taxon>
        <taxon>Magnoliopsida</taxon>
        <taxon>eudicotyledons</taxon>
        <taxon>Gunneridae</taxon>
        <taxon>Pentapetalae</taxon>
        <taxon>rosids</taxon>
        <taxon>malvids</taxon>
        <taxon>Brassicales</taxon>
        <taxon>Brassicaceae</taxon>
        <taxon>Brassiceae</taxon>
        <taxon>Eruca</taxon>
    </lineage>
</organism>
<evidence type="ECO:0000256" key="4">
    <source>
        <dbReference type="ARBA" id="ARBA00022777"/>
    </source>
</evidence>
<reference evidence="7 8" key="1">
    <citation type="submission" date="2022-03" db="EMBL/GenBank/DDBJ databases">
        <authorList>
            <person name="Macdonald S."/>
            <person name="Ahmed S."/>
            <person name="Newling K."/>
        </authorList>
    </citation>
    <scope>NUCLEOTIDE SEQUENCE [LARGE SCALE GENOMIC DNA]</scope>
</reference>
<keyword evidence="1" id="KW-0723">Serine/threonine-protein kinase</keyword>
<keyword evidence="4" id="KW-0418">Kinase</keyword>
<evidence type="ECO:0000259" key="6">
    <source>
        <dbReference type="PROSITE" id="PS50011"/>
    </source>
</evidence>
<dbReference type="PANTHER" id="PTHR24346:SF82">
    <property type="entry name" value="KP78A-RELATED"/>
    <property type="match status" value="1"/>
</dbReference>
<comment type="caution">
    <text evidence="7">The sequence shown here is derived from an EMBL/GenBank/DDBJ whole genome shotgun (WGS) entry which is preliminary data.</text>
</comment>
<dbReference type="InterPro" id="IPR011009">
    <property type="entry name" value="Kinase-like_dom_sf"/>
</dbReference>
<keyword evidence="2" id="KW-0808">Transferase</keyword>
<name>A0ABC8IPV1_ERUVS</name>
<evidence type="ECO:0000256" key="3">
    <source>
        <dbReference type="ARBA" id="ARBA00022741"/>
    </source>
</evidence>
<dbReference type="Gene3D" id="3.30.200.20">
    <property type="entry name" value="Phosphorylase Kinase, domain 1"/>
    <property type="match status" value="1"/>
</dbReference>
<evidence type="ECO:0000313" key="7">
    <source>
        <dbReference type="EMBL" id="CAH8289122.1"/>
    </source>
</evidence>
<dbReference type="SUPFAM" id="SSF56112">
    <property type="entry name" value="Protein kinase-like (PK-like)"/>
    <property type="match status" value="1"/>
</dbReference>
<gene>
    <name evidence="7" type="ORF">ERUC_LOCUS1244</name>
</gene>
<dbReference type="Proteomes" id="UP001642260">
    <property type="component" value="Unassembled WGS sequence"/>
</dbReference>
<keyword evidence="8" id="KW-1185">Reference proteome</keyword>
<dbReference type="EMBL" id="CAKOAT010046933">
    <property type="protein sequence ID" value="CAH8289122.1"/>
    <property type="molecule type" value="Genomic_DNA"/>
</dbReference>
<dbReference type="Pfam" id="PF00069">
    <property type="entry name" value="Pkinase"/>
    <property type="match status" value="1"/>
</dbReference>
<sequence length="115" mass="13792">MNTRLSSWYLFIEAVKRERERERELLLKTFYFASLGHEELNGSFINDLAFDSFGKVKTDEHLFTGHNVAIKILNRRKIKNMQMEEKVGREINILRLFMHPHIIRQYEVIEIPNDI</sequence>
<evidence type="ECO:0000313" key="8">
    <source>
        <dbReference type="Proteomes" id="UP001642260"/>
    </source>
</evidence>
<accession>A0ABC8IPV1</accession>
<dbReference type="PANTHER" id="PTHR24346">
    <property type="entry name" value="MAP/MICROTUBULE AFFINITY-REGULATING KINASE"/>
    <property type="match status" value="1"/>
</dbReference>
<dbReference type="GO" id="GO:0004674">
    <property type="term" value="F:protein serine/threonine kinase activity"/>
    <property type="evidence" value="ECO:0007669"/>
    <property type="project" value="UniProtKB-KW"/>
</dbReference>
<proteinExistence type="predicted"/>
<evidence type="ECO:0000256" key="5">
    <source>
        <dbReference type="ARBA" id="ARBA00022840"/>
    </source>
</evidence>
<feature type="domain" description="Protein kinase" evidence="6">
    <location>
        <begin position="42"/>
        <end position="115"/>
    </location>
</feature>